<comment type="subcellular location">
    <subcellularLocation>
        <location evidence="1">Cell membrane</location>
        <topology evidence="1">Multi-pass membrane protein</topology>
    </subcellularLocation>
</comment>
<feature type="transmembrane region" description="Helical" evidence="6">
    <location>
        <begin position="293"/>
        <end position="310"/>
    </location>
</feature>
<dbReference type="OrthoDB" id="9803381at2"/>
<gene>
    <name evidence="8" type="ORF">LOM8899_03084</name>
</gene>
<keyword evidence="2" id="KW-1003">Cell membrane</keyword>
<evidence type="ECO:0000256" key="3">
    <source>
        <dbReference type="ARBA" id="ARBA00022692"/>
    </source>
</evidence>
<keyword evidence="9" id="KW-1185">Reference proteome</keyword>
<dbReference type="PANTHER" id="PTHR35007">
    <property type="entry name" value="INTEGRAL MEMBRANE PROTEIN-RELATED"/>
    <property type="match status" value="1"/>
</dbReference>
<evidence type="ECO:0000256" key="5">
    <source>
        <dbReference type="ARBA" id="ARBA00023136"/>
    </source>
</evidence>
<keyword evidence="3 6" id="KW-0812">Transmembrane</keyword>
<accession>A0A238LHQ9</accession>
<dbReference type="AlphaFoldDB" id="A0A238LHQ9"/>
<keyword evidence="4 6" id="KW-1133">Transmembrane helix</keyword>
<keyword evidence="5 6" id="KW-0472">Membrane</keyword>
<evidence type="ECO:0000256" key="4">
    <source>
        <dbReference type="ARBA" id="ARBA00022989"/>
    </source>
</evidence>
<evidence type="ECO:0000259" key="7">
    <source>
        <dbReference type="Pfam" id="PF00482"/>
    </source>
</evidence>
<feature type="transmembrane region" description="Helical" evidence="6">
    <location>
        <begin position="114"/>
        <end position="134"/>
    </location>
</feature>
<organism evidence="8 9">
    <name type="scientific">Flavimaricola marinus</name>
    <dbReference type="NCBI Taxonomy" id="1819565"/>
    <lineage>
        <taxon>Bacteria</taxon>
        <taxon>Pseudomonadati</taxon>
        <taxon>Pseudomonadota</taxon>
        <taxon>Alphaproteobacteria</taxon>
        <taxon>Rhodobacterales</taxon>
        <taxon>Paracoccaceae</taxon>
        <taxon>Flavimaricola</taxon>
    </lineage>
</organism>
<reference evidence="8 9" key="1">
    <citation type="submission" date="2017-05" db="EMBL/GenBank/DDBJ databases">
        <authorList>
            <person name="Song R."/>
            <person name="Chenine A.L."/>
            <person name="Ruprecht R.M."/>
        </authorList>
    </citation>
    <scope>NUCLEOTIDE SEQUENCE [LARGE SCALE GENOMIC DNA]</scope>
    <source>
        <strain evidence="8 9">CECT 8899</strain>
    </source>
</reference>
<sequence length="317" mass="34329">MTVGLPIFVGGFVLNVCLALVAIIMADRRGRQHRSRLKRAACVTYRAMPNTPQETRKPRSSQITFLGHVFAGVEAQIAQTGLRLSVGELLTQMSLVMLGVYAVLVLFAGMPALLAMPLSIAIPLAGAILLLRIARSKYRSAFSAELPEALDVFARGLRAGRPVADSIAIVVESSKGPIKREFARCHDELHMGTDLSTSLKRLSRRVPTPEVCFFAVATALQAEAGGNLIETMENLAFQLRERRKLRKKARALSSEARASAVILAALPFAVAMVIAVLNGAYLEPLYADPRGRVMAIIATTSIFIGIFTMARMGKLDV</sequence>
<dbReference type="Pfam" id="PF00482">
    <property type="entry name" value="T2SSF"/>
    <property type="match status" value="1"/>
</dbReference>
<dbReference type="GO" id="GO:0005886">
    <property type="term" value="C:plasma membrane"/>
    <property type="evidence" value="ECO:0007669"/>
    <property type="project" value="UniProtKB-SubCell"/>
</dbReference>
<feature type="transmembrane region" description="Helical" evidence="6">
    <location>
        <begin position="6"/>
        <end position="26"/>
    </location>
</feature>
<feature type="domain" description="Type II secretion system protein GspF" evidence="7">
    <location>
        <begin position="150"/>
        <end position="274"/>
    </location>
</feature>
<dbReference type="InterPro" id="IPR018076">
    <property type="entry name" value="T2SS_GspF_dom"/>
</dbReference>
<proteinExistence type="predicted"/>
<dbReference type="EMBL" id="FXZK01000006">
    <property type="protein sequence ID" value="SMY08925.1"/>
    <property type="molecule type" value="Genomic_DNA"/>
</dbReference>
<protein>
    <submittedName>
        <fullName evidence="8">Bacterial type II secretion system protein F domain protein</fullName>
    </submittedName>
</protein>
<evidence type="ECO:0000256" key="6">
    <source>
        <dbReference type="SAM" id="Phobius"/>
    </source>
</evidence>
<evidence type="ECO:0000313" key="8">
    <source>
        <dbReference type="EMBL" id="SMY08925.1"/>
    </source>
</evidence>
<dbReference type="InterPro" id="IPR042094">
    <property type="entry name" value="T2SS_GspF_sf"/>
</dbReference>
<evidence type="ECO:0000313" key="9">
    <source>
        <dbReference type="Proteomes" id="UP000201613"/>
    </source>
</evidence>
<evidence type="ECO:0000256" key="1">
    <source>
        <dbReference type="ARBA" id="ARBA00004651"/>
    </source>
</evidence>
<dbReference type="PANTHER" id="PTHR35007:SF1">
    <property type="entry name" value="PILUS ASSEMBLY PROTEIN"/>
    <property type="match status" value="1"/>
</dbReference>
<name>A0A238LHQ9_9RHOB</name>
<evidence type="ECO:0000256" key="2">
    <source>
        <dbReference type="ARBA" id="ARBA00022475"/>
    </source>
</evidence>
<feature type="transmembrane region" description="Helical" evidence="6">
    <location>
        <begin position="89"/>
        <end position="108"/>
    </location>
</feature>
<dbReference type="Proteomes" id="UP000201613">
    <property type="component" value="Unassembled WGS sequence"/>
</dbReference>
<dbReference type="Gene3D" id="1.20.81.30">
    <property type="entry name" value="Type II secretion system (T2SS), domain F"/>
    <property type="match status" value="1"/>
</dbReference>
<feature type="transmembrane region" description="Helical" evidence="6">
    <location>
        <begin position="256"/>
        <end position="281"/>
    </location>
</feature>